<feature type="transmembrane region" description="Helical" evidence="1">
    <location>
        <begin position="83"/>
        <end position="107"/>
    </location>
</feature>
<dbReference type="RefSeq" id="WP_046451082.1">
    <property type="nucleotide sequence ID" value="NZ_JADNGC010000013.1"/>
</dbReference>
<dbReference type="InterPro" id="IPR006860">
    <property type="entry name" value="FecR"/>
</dbReference>
<dbReference type="InterPro" id="IPR012373">
    <property type="entry name" value="Ferrdict_sens_TM"/>
</dbReference>
<dbReference type="Gene3D" id="3.55.50.30">
    <property type="match status" value="1"/>
</dbReference>
<dbReference type="Proteomes" id="UP000284243">
    <property type="component" value="Unassembled WGS sequence"/>
</dbReference>
<dbReference type="GO" id="GO:0016989">
    <property type="term" value="F:sigma factor antagonist activity"/>
    <property type="evidence" value="ECO:0007669"/>
    <property type="project" value="TreeGrafter"/>
</dbReference>
<dbReference type="Pfam" id="PF16344">
    <property type="entry name" value="FecR_C"/>
    <property type="match status" value="1"/>
</dbReference>
<keyword evidence="1" id="KW-0812">Transmembrane</keyword>
<dbReference type="EMBL" id="QRYC01000016">
    <property type="protein sequence ID" value="RGU55632.1"/>
    <property type="molecule type" value="Genomic_DNA"/>
</dbReference>
<dbReference type="Pfam" id="PF04773">
    <property type="entry name" value="FecR"/>
    <property type="match status" value="1"/>
</dbReference>
<proteinExistence type="predicted"/>
<evidence type="ECO:0000313" key="4">
    <source>
        <dbReference type="EMBL" id="RGU55632.1"/>
    </source>
</evidence>
<reference evidence="4 5" key="1">
    <citation type="submission" date="2018-08" db="EMBL/GenBank/DDBJ databases">
        <title>A genome reference for cultivated species of the human gut microbiota.</title>
        <authorList>
            <person name="Zou Y."/>
            <person name="Xue W."/>
            <person name="Luo G."/>
        </authorList>
    </citation>
    <scope>NUCLEOTIDE SEQUENCE [LARGE SCALE GENOMIC DNA]</scope>
    <source>
        <strain evidence="4 5">AF16-14</strain>
    </source>
</reference>
<evidence type="ECO:0000259" key="2">
    <source>
        <dbReference type="Pfam" id="PF04773"/>
    </source>
</evidence>
<dbReference type="PANTHER" id="PTHR30273">
    <property type="entry name" value="PERIPLASMIC SIGNAL SENSOR AND SIGMA FACTOR ACTIVATOR FECR-RELATED"/>
    <property type="match status" value="1"/>
</dbReference>
<gene>
    <name evidence="4" type="ORF">DWW57_12000</name>
</gene>
<protein>
    <submittedName>
        <fullName evidence="4">FecR family protein</fullName>
    </submittedName>
</protein>
<dbReference type="InterPro" id="IPR032508">
    <property type="entry name" value="FecR_C"/>
</dbReference>
<evidence type="ECO:0000259" key="3">
    <source>
        <dbReference type="Pfam" id="PF16344"/>
    </source>
</evidence>
<evidence type="ECO:0000313" key="5">
    <source>
        <dbReference type="Proteomes" id="UP000284243"/>
    </source>
</evidence>
<comment type="caution">
    <text evidence="4">The sequence shown here is derived from an EMBL/GenBank/DDBJ whole genome shotgun (WGS) entry which is preliminary data.</text>
</comment>
<keyword evidence="1" id="KW-0472">Membrane</keyword>
<feature type="domain" description="FecR protein" evidence="2">
    <location>
        <begin position="180"/>
        <end position="274"/>
    </location>
</feature>
<keyword evidence="1" id="KW-1133">Transmembrane helix</keyword>
<feature type="domain" description="Protein FecR C-terminal" evidence="3">
    <location>
        <begin position="314"/>
        <end position="383"/>
    </location>
</feature>
<name>A0A412TP68_9BACT</name>
<sequence length="386" mass="44264">MDNFKDNETDIQHLIISSLEGTASEEELLVLQKWLEESEQHFLLFHAYRQDWIQAGCVQRYQTEEAWKKVEHRLFHRMSVKHLFLWTRIAGYAALVVLMIAVGYVFMRRDQDKDQAYVVEGNIEPGGKKAILVLGSDEKVVLGDEAEETLLAGNTTVKKEGNTLVYGEKHAKETAGEYNRLITPRGGEYAVVLADGTKVWLNAESELHYPVHFPEHEREVHLKGEAYFSVSKQAGKPFVVCVGDSRITVLGTEFNVRNYQDEVVATTLVKGAVRIHDAGRECDLTPGQQAVIEADGIRVREVDTDLYTAWKDGYFIYREKTLEDIMKELSRWYDFTYDCQSEELRQMTLTAKLRKFDRVEDIFDILKRTGRLDFAIQGKNVTVVAK</sequence>
<accession>A0A412TP68</accession>
<organism evidence="4 5">
    <name type="scientific">Odoribacter splanchnicus</name>
    <dbReference type="NCBI Taxonomy" id="28118"/>
    <lineage>
        <taxon>Bacteria</taxon>
        <taxon>Pseudomonadati</taxon>
        <taxon>Bacteroidota</taxon>
        <taxon>Bacteroidia</taxon>
        <taxon>Bacteroidales</taxon>
        <taxon>Odoribacteraceae</taxon>
        <taxon>Odoribacter</taxon>
    </lineage>
</organism>
<dbReference type="AlphaFoldDB" id="A0A412TP68"/>
<evidence type="ECO:0000256" key="1">
    <source>
        <dbReference type="SAM" id="Phobius"/>
    </source>
</evidence>
<dbReference type="PANTHER" id="PTHR30273:SF2">
    <property type="entry name" value="PROTEIN FECR"/>
    <property type="match status" value="1"/>
</dbReference>
<dbReference type="PIRSF" id="PIRSF018266">
    <property type="entry name" value="FecR"/>
    <property type="match status" value="1"/>
</dbReference>
<dbReference type="Gene3D" id="2.60.120.1440">
    <property type="match status" value="1"/>
</dbReference>